<feature type="region of interest" description="Disordered" evidence="1">
    <location>
        <begin position="122"/>
        <end position="152"/>
    </location>
</feature>
<name>A0A1H9P8K5_9EURY</name>
<dbReference type="PROSITE" id="PS51257">
    <property type="entry name" value="PROKAR_LIPOPROTEIN"/>
    <property type="match status" value="1"/>
</dbReference>
<feature type="region of interest" description="Disordered" evidence="1">
    <location>
        <begin position="26"/>
        <end position="50"/>
    </location>
</feature>
<proteinExistence type="predicted"/>
<evidence type="ECO:0000256" key="1">
    <source>
        <dbReference type="SAM" id="MobiDB-lite"/>
    </source>
</evidence>
<organism evidence="2 3">
    <name type="scientific">Natrinema salaciae</name>
    <dbReference type="NCBI Taxonomy" id="1186196"/>
    <lineage>
        <taxon>Archaea</taxon>
        <taxon>Methanobacteriati</taxon>
        <taxon>Methanobacteriota</taxon>
        <taxon>Stenosarchaea group</taxon>
        <taxon>Halobacteria</taxon>
        <taxon>Halobacteriales</taxon>
        <taxon>Natrialbaceae</taxon>
        <taxon>Natrinema</taxon>
    </lineage>
</organism>
<gene>
    <name evidence="2" type="ORF">SAMN04489841_3882</name>
</gene>
<evidence type="ECO:0000313" key="2">
    <source>
        <dbReference type="EMBL" id="SER43933.1"/>
    </source>
</evidence>
<evidence type="ECO:0000313" key="3">
    <source>
        <dbReference type="Proteomes" id="UP000199114"/>
    </source>
</evidence>
<reference evidence="3" key="1">
    <citation type="submission" date="2016-10" db="EMBL/GenBank/DDBJ databases">
        <authorList>
            <person name="Varghese N."/>
            <person name="Submissions S."/>
        </authorList>
    </citation>
    <scope>NUCLEOTIDE SEQUENCE [LARGE SCALE GENOMIC DNA]</scope>
    <source>
        <strain evidence="3">DSM 25055</strain>
    </source>
</reference>
<dbReference type="Proteomes" id="UP000199114">
    <property type="component" value="Unassembled WGS sequence"/>
</dbReference>
<accession>A0A1H9P8K5</accession>
<dbReference type="RefSeq" id="WP_090620644.1">
    <property type="nucleotide sequence ID" value="NZ_FOFD01000005.1"/>
</dbReference>
<feature type="compositionally biased region" description="Basic and acidic residues" evidence="1">
    <location>
        <begin position="457"/>
        <end position="466"/>
    </location>
</feature>
<feature type="region of interest" description="Disordered" evidence="1">
    <location>
        <begin position="456"/>
        <end position="481"/>
    </location>
</feature>
<dbReference type="AlphaFoldDB" id="A0A1H9P8K5"/>
<dbReference type="OrthoDB" id="205256at2157"/>
<feature type="compositionally biased region" description="Acidic residues" evidence="1">
    <location>
        <begin position="28"/>
        <end position="43"/>
    </location>
</feature>
<protein>
    <submittedName>
        <fullName evidence="2">Uncharacterized protein</fullName>
    </submittedName>
</protein>
<dbReference type="EMBL" id="FOFD01000005">
    <property type="protein sequence ID" value="SER43933.1"/>
    <property type="molecule type" value="Genomic_DNA"/>
</dbReference>
<sequence length="547" mass="59238">MKFDRRHVLRLGGIATVGSLAGCFGSGNEEDATDSDDEQETNDGTDGGRSYGWQDATWDSYWYSLYNMSANIAMSGNGVLFPHNDEQQAQFDRRFPAMLEAADQERPPVRNANLNMAAFTEGDPSFTQQPVLEDDSGRPDASTLQWDHSKSSGVVSPSSLAWTHLKGVTWAKNFEAHFDILPDALAAEFRSELLSTLGQIGINAALIAGGPQENGALTAGDDSLQLISGFRPGGPEVTDSTPRVHHHSAMLWFLSEMTSLAQGGWFGYENPEPLIPANRIQQLADGMFQATRSQFAPNDIASESTRQLGQTLGAVGWYGTQAGSDQAQSSAVEYANALATQVDANLDDNGSIENSPANQAATQGIVGQGLLWASELDGVDHTDTAESVLGYMLDELWDADAGTFKPEPNADTYEITARDAGDITGGLNAADAVLEMNGVNDTFARFFNQTFNRGRLQRAERPQSRDDDAEYTLPLPPEADGEYGQAAVYNAAVEYDPAADEWSVTDDRFNTEWSLYLANQDIWIGQWGGDFYQGRGRPGHSDSPPSG</sequence>
<keyword evidence="3" id="KW-1185">Reference proteome</keyword>